<dbReference type="EMBL" id="BSNM01000016">
    <property type="protein sequence ID" value="GLQ33021.1"/>
    <property type="molecule type" value="Genomic_DNA"/>
</dbReference>
<evidence type="ECO:0000256" key="6">
    <source>
        <dbReference type="PIRSR" id="PIRSR604808-3"/>
    </source>
</evidence>
<keyword evidence="2 5" id="KW-0479">Metal-binding</keyword>
<dbReference type="Gene3D" id="3.60.10.10">
    <property type="entry name" value="Endonuclease/exonuclease/phosphatase"/>
    <property type="match status" value="1"/>
</dbReference>
<feature type="domain" description="Endonuclease/exonuclease/phosphatase" evidence="7">
    <location>
        <begin position="4"/>
        <end position="246"/>
    </location>
</feature>
<organism evidence="8 9">
    <name type="scientific">Litoribrevibacter albus</name>
    <dbReference type="NCBI Taxonomy" id="1473156"/>
    <lineage>
        <taxon>Bacteria</taxon>
        <taxon>Pseudomonadati</taxon>
        <taxon>Pseudomonadota</taxon>
        <taxon>Gammaproteobacteria</taxon>
        <taxon>Oceanospirillales</taxon>
        <taxon>Oceanospirillaceae</taxon>
        <taxon>Litoribrevibacter</taxon>
    </lineage>
</organism>
<evidence type="ECO:0000256" key="3">
    <source>
        <dbReference type="ARBA" id="ARBA00022801"/>
    </source>
</evidence>
<keyword evidence="5" id="KW-0464">Manganese</keyword>
<evidence type="ECO:0000313" key="8">
    <source>
        <dbReference type="EMBL" id="GLQ33021.1"/>
    </source>
</evidence>
<sequence>MRIISLNVNGIKQAAEKGFFEWMIEQDADVVCVQDLQAKEYQLSEDMINPGNYSGYFFDADEDGFSGVAVYCKEPPKAIMFGLGNPEFDMEGRFIQADFEKVSIASVLFPSGVAGTPLQEHKFQFMKAFMGHLKKTLRKRRDFLFCGTFYVAHKTHDVHDWKNQQGKSGFMDEERAWMDHILGPMGYVDCFREANYDQDEFSWWPQTEGAWERNEGWRIDYQLGTPGLKRRAAQAKIYKNKRFSDHGPVIIDYDYELNGEEDFNFF</sequence>
<reference evidence="8" key="2">
    <citation type="submission" date="2023-01" db="EMBL/GenBank/DDBJ databases">
        <title>Draft genome sequence of Litoribrevibacter albus strain NBRC 110071.</title>
        <authorList>
            <person name="Sun Q."/>
            <person name="Mori K."/>
        </authorList>
    </citation>
    <scope>NUCLEOTIDE SEQUENCE</scope>
    <source>
        <strain evidence="8">NBRC 110071</strain>
    </source>
</reference>
<feature type="site" description="Important for catalytic activity" evidence="6">
    <location>
        <position position="220"/>
    </location>
</feature>
<gene>
    <name evidence="8" type="primary">crc</name>
    <name evidence="8" type="ORF">GCM10007876_35000</name>
</gene>
<reference evidence="8" key="1">
    <citation type="journal article" date="2014" name="Int. J. Syst. Evol. Microbiol.">
        <title>Complete genome sequence of Corynebacterium casei LMG S-19264T (=DSM 44701T), isolated from a smear-ripened cheese.</title>
        <authorList>
            <consortium name="US DOE Joint Genome Institute (JGI-PGF)"/>
            <person name="Walter F."/>
            <person name="Albersmeier A."/>
            <person name="Kalinowski J."/>
            <person name="Ruckert C."/>
        </authorList>
    </citation>
    <scope>NUCLEOTIDE SEQUENCE</scope>
    <source>
        <strain evidence="8">NBRC 110071</strain>
    </source>
</reference>
<dbReference type="InterPro" id="IPR037493">
    <property type="entry name" value="ExoIII-like"/>
</dbReference>
<keyword evidence="3" id="KW-0378">Hydrolase</keyword>
<keyword evidence="4 5" id="KW-0460">Magnesium</keyword>
<dbReference type="InterPro" id="IPR036691">
    <property type="entry name" value="Endo/exonu/phosph_ase_sf"/>
</dbReference>
<dbReference type="InterPro" id="IPR005135">
    <property type="entry name" value="Endo/exonuclease/phosphatase"/>
</dbReference>
<keyword evidence="9" id="KW-1185">Reference proteome</keyword>
<dbReference type="PANTHER" id="PTHR43250:SF2">
    <property type="entry name" value="EXODEOXYRIBONUCLEASE III"/>
    <property type="match status" value="1"/>
</dbReference>
<protein>
    <submittedName>
        <fullName evidence="8">Catabolite repression control protein</fullName>
    </submittedName>
</protein>
<accession>A0AA37SEF6</accession>
<dbReference type="GO" id="GO:0006281">
    <property type="term" value="P:DNA repair"/>
    <property type="evidence" value="ECO:0007669"/>
    <property type="project" value="InterPro"/>
</dbReference>
<dbReference type="NCBIfam" id="TIGR00633">
    <property type="entry name" value="xth"/>
    <property type="match status" value="1"/>
</dbReference>
<evidence type="ECO:0000256" key="1">
    <source>
        <dbReference type="ARBA" id="ARBA00007092"/>
    </source>
</evidence>
<dbReference type="CDD" id="cd10281">
    <property type="entry name" value="Nape_like_AP-endo"/>
    <property type="match status" value="1"/>
</dbReference>
<comment type="similarity">
    <text evidence="1">Belongs to the DNA repair enzymes AP/ExoA family.</text>
</comment>
<dbReference type="GO" id="GO:0046872">
    <property type="term" value="F:metal ion binding"/>
    <property type="evidence" value="ECO:0007669"/>
    <property type="project" value="UniProtKB-KW"/>
</dbReference>
<dbReference type="GO" id="GO:0008311">
    <property type="term" value="F:double-stranded DNA 3'-5' DNA exonuclease activity"/>
    <property type="evidence" value="ECO:0007669"/>
    <property type="project" value="InterPro"/>
</dbReference>
<dbReference type="PANTHER" id="PTHR43250">
    <property type="entry name" value="EXODEOXYRIBONUCLEASE III"/>
    <property type="match status" value="1"/>
</dbReference>
<evidence type="ECO:0000313" key="9">
    <source>
        <dbReference type="Proteomes" id="UP001161389"/>
    </source>
</evidence>
<dbReference type="Pfam" id="PF03372">
    <property type="entry name" value="Exo_endo_phos"/>
    <property type="match status" value="1"/>
</dbReference>
<comment type="caution">
    <text evidence="8">The sequence shown here is derived from an EMBL/GenBank/DDBJ whole genome shotgun (WGS) entry which is preliminary data.</text>
</comment>
<dbReference type="InterPro" id="IPR004808">
    <property type="entry name" value="AP_endonuc_1"/>
</dbReference>
<evidence type="ECO:0000256" key="2">
    <source>
        <dbReference type="ARBA" id="ARBA00022723"/>
    </source>
</evidence>
<evidence type="ECO:0000259" key="7">
    <source>
        <dbReference type="Pfam" id="PF03372"/>
    </source>
</evidence>
<dbReference type="Proteomes" id="UP001161389">
    <property type="component" value="Unassembled WGS sequence"/>
</dbReference>
<evidence type="ECO:0000256" key="4">
    <source>
        <dbReference type="ARBA" id="ARBA00022842"/>
    </source>
</evidence>
<dbReference type="AlphaFoldDB" id="A0AA37SEF6"/>
<dbReference type="NCBIfam" id="TIGR00195">
    <property type="entry name" value="exoDNase_III"/>
    <property type="match status" value="1"/>
</dbReference>
<dbReference type="RefSeq" id="WP_284383223.1">
    <property type="nucleotide sequence ID" value="NZ_BSNM01000016.1"/>
</dbReference>
<evidence type="ECO:0000256" key="5">
    <source>
        <dbReference type="PIRSR" id="PIRSR604808-2"/>
    </source>
</evidence>
<feature type="binding site" evidence="5">
    <location>
        <position position="7"/>
    </location>
    <ligand>
        <name>Mg(2+)</name>
        <dbReference type="ChEBI" id="CHEBI:18420"/>
        <label>1</label>
    </ligand>
</feature>
<feature type="binding site" evidence="5">
    <location>
        <position position="246"/>
    </location>
    <ligand>
        <name>Mg(2+)</name>
        <dbReference type="ChEBI" id="CHEBI:18420"/>
        <label>1</label>
    </ligand>
</feature>
<dbReference type="PROSITE" id="PS51435">
    <property type="entry name" value="AP_NUCLEASE_F1_4"/>
    <property type="match status" value="1"/>
</dbReference>
<comment type="cofactor">
    <cofactor evidence="5">
        <name>Mg(2+)</name>
        <dbReference type="ChEBI" id="CHEBI:18420"/>
    </cofactor>
    <cofactor evidence="5">
        <name>Mn(2+)</name>
        <dbReference type="ChEBI" id="CHEBI:29035"/>
    </cofactor>
    <text evidence="5">Probably binds two magnesium or manganese ions per subunit.</text>
</comment>
<dbReference type="SUPFAM" id="SSF56219">
    <property type="entry name" value="DNase I-like"/>
    <property type="match status" value="1"/>
</dbReference>
<proteinExistence type="inferred from homology"/>
<name>A0AA37SEF6_9GAMM</name>
<feature type="binding site" evidence="5">
    <location>
        <position position="245"/>
    </location>
    <ligand>
        <name>Mg(2+)</name>
        <dbReference type="ChEBI" id="CHEBI:18420"/>
        <label>1</label>
    </ligand>
</feature>
<feature type="site" description="Interaction with DNA substrate" evidence="6">
    <location>
        <position position="246"/>
    </location>
</feature>